<evidence type="ECO:0000313" key="6">
    <source>
        <dbReference type="EMBL" id="STX50992.1"/>
    </source>
</evidence>
<dbReference type="Pfam" id="PF13505">
    <property type="entry name" value="OMP_b-brl"/>
    <property type="match status" value="1"/>
</dbReference>
<dbReference type="AlphaFoldDB" id="A0A378JS56"/>
<evidence type="ECO:0000256" key="4">
    <source>
        <dbReference type="SAM" id="SignalP"/>
    </source>
</evidence>
<organism evidence="6 7">
    <name type="scientific">Legionella busanensis</name>
    <dbReference type="NCBI Taxonomy" id="190655"/>
    <lineage>
        <taxon>Bacteria</taxon>
        <taxon>Pseudomonadati</taxon>
        <taxon>Pseudomonadota</taxon>
        <taxon>Gammaproteobacteria</taxon>
        <taxon>Legionellales</taxon>
        <taxon>Legionellaceae</taxon>
        <taxon>Legionella</taxon>
    </lineage>
</organism>
<protein>
    <submittedName>
        <fullName evidence="6">Opacity protein and related surface antigens</fullName>
    </submittedName>
</protein>
<keyword evidence="7" id="KW-1185">Reference proteome</keyword>
<feature type="domain" description="Outer membrane protein beta-barrel" evidence="5">
    <location>
        <begin position="23"/>
        <end position="214"/>
    </location>
</feature>
<dbReference type="PANTHER" id="PTHR34001">
    <property type="entry name" value="BLL7405 PROTEIN"/>
    <property type="match status" value="1"/>
</dbReference>
<gene>
    <name evidence="6" type="ORF">NCTC13316_01081</name>
</gene>
<sequence length="253" mass="27277">MNKGFCVGLLFSSLSSLWAGSMGPVLPETQWSGFYVGGNLGGMWLSSKWIYKNINPYDASGPSGPIIATTNRFDMSNVSGGAQGGFNYQLNQWVMGAELAYVWTDLSKTQSNVAQAFSARGSQQIVNTNIKGFFLATGRLGALINPDWLLYAKGGYARATIKTSGRTLPALPPLNLNWNTSKDHNGWVAGGGIEYQFMKNITLGVEYNYIGLSNKLHTGPVSGGQLIGPNNQVVHQVNANTQNVMGRLNILFG</sequence>
<evidence type="ECO:0000256" key="3">
    <source>
        <dbReference type="ARBA" id="ARBA00023136"/>
    </source>
</evidence>
<keyword evidence="3" id="KW-0472">Membrane</keyword>
<dbReference type="OrthoDB" id="9815357at2"/>
<dbReference type="InterPro" id="IPR051692">
    <property type="entry name" value="OMP-like"/>
</dbReference>
<evidence type="ECO:0000256" key="2">
    <source>
        <dbReference type="ARBA" id="ARBA00022729"/>
    </source>
</evidence>
<reference evidence="6 7" key="1">
    <citation type="submission" date="2018-06" db="EMBL/GenBank/DDBJ databases">
        <authorList>
            <consortium name="Pathogen Informatics"/>
            <person name="Doyle S."/>
        </authorList>
    </citation>
    <scope>NUCLEOTIDE SEQUENCE [LARGE SCALE GENOMIC DNA]</scope>
    <source>
        <strain evidence="6 7">NCTC13316</strain>
    </source>
</reference>
<dbReference type="SUPFAM" id="SSF56925">
    <property type="entry name" value="OMPA-like"/>
    <property type="match status" value="1"/>
</dbReference>
<dbReference type="GO" id="GO:0016020">
    <property type="term" value="C:membrane"/>
    <property type="evidence" value="ECO:0007669"/>
    <property type="project" value="UniProtKB-SubCell"/>
</dbReference>
<dbReference type="PANTHER" id="PTHR34001:SF3">
    <property type="entry name" value="BLL7405 PROTEIN"/>
    <property type="match status" value="1"/>
</dbReference>
<dbReference type="InterPro" id="IPR011250">
    <property type="entry name" value="OMP/PagP_B-barrel"/>
</dbReference>
<dbReference type="Gene3D" id="2.40.160.20">
    <property type="match status" value="1"/>
</dbReference>
<dbReference type="Proteomes" id="UP000254794">
    <property type="component" value="Unassembled WGS sequence"/>
</dbReference>
<dbReference type="InterPro" id="IPR027385">
    <property type="entry name" value="Beta-barrel_OMP"/>
</dbReference>
<name>A0A378JS56_9GAMM</name>
<evidence type="ECO:0000256" key="1">
    <source>
        <dbReference type="ARBA" id="ARBA00004370"/>
    </source>
</evidence>
<accession>A0A378JS56</accession>
<evidence type="ECO:0000313" key="7">
    <source>
        <dbReference type="Proteomes" id="UP000254794"/>
    </source>
</evidence>
<proteinExistence type="predicted"/>
<feature type="chain" id="PRO_5017069656" evidence="4">
    <location>
        <begin position="20"/>
        <end position="253"/>
    </location>
</feature>
<keyword evidence="2 4" id="KW-0732">Signal</keyword>
<feature type="signal peptide" evidence="4">
    <location>
        <begin position="1"/>
        <end position="19"/>
    </location>
</feature>
<evidence type="ECO:0000259" key="5">
    <source>
        <dbReference type="Pfam" id="PF13505"/>
    </source>
</evidence>
<dbReference type="EMBL" id="UGOD01000001">
    <property type="protein sequence ID" value="STX50992.1"/>
    <property type="molecule type" value="Genomic_DNA"/>
</dbReference>
<comment type="subcellular location">
    <subcellularLocation>
        <location evidence="1">Membrane</location>
    </subcellularLocation>
</comment>
<dbReference type="RefSeq" id="WP_115330659.1">
    <property type="nucleotide sequence ID" value="NZ_CAAAHP010000001.1"/>
</dbReference>